<name>A0ABQ0M3U7_MYCCL</name>
<keyword evidence="3" id="KW-1185">Reference proteome</keyword>
<proteinExistence type="predicted"/>
<feature type="region of interest" description="Disordered" evidence="1">
    <location>
        <begin position="1"/>
        <end position="47"/>
    </location>
</feature>
<dbReference type="EMBL" id="DF849516">
    <property type="protein sequence ID" value="GAT57923.1"/>
    <property type="molecule type" value="Genomic_DNA"/>
</dbReference>
<feature type="non-terminal residue" evidence="2">
    <location>
        <position position="1"/>
    </location>
</feature>
<organism evidence="2 3">
    <name type="scientific">Mycena chlorophos</name>
    <name type="common">Agaric fungus</name>
    <name type="synonym">Agaricus chlorophos</name>
    <dbReference type="NCBI Taxonomy" id="658473"/>
    <lineage>
        <taxon>Eukaryota</taxon>
        <taxon>Fungi</taxon>
        <taxon>Dikarya</taxon>
        <taxon>Basidiomycota</taxon>
        <taxon>Agaricomycotina</taxon>
        <taxon>Agaricomycetes</taxon>
        <taxon>Agaricomycetidae</taxon>
        <taxon>Agaricales</taxon>
        <taxon>Marasmiineae</taxon>
        <taxon>Mycenaceae</taxon>
        <taxon>Mycena</taxon>
    </lineage>
</organism>
<dbReference type="Proteomes" id="UP000815677">
    <property type="component" value="Unassembled WGS sequence"/>
</dbReference>
<evidence type="ECO:0000313" key="3">
    <source>
        <dbReference type="Proteomes" id="UP000815677"/>
    </source>
</evidence>
<evidence type="ECO:0000256" key="1">
    <source>
        <dbReference type="SAM" id="MobiDB-lite"/>
    </source>
</evidence>
<feature type="region of interest" description="Disordered" evidence="1">
    <location>
        <begin position="107"/>
        <end position="128"/>
    </location>
</feature>
<evidence type="ECO:0000313" key="2">
    <source>
        <dbReference type="EMBL" id="GAT57923.1"/>
    </source>
</evidence>
<gene>
    <name evidence="2" type="ORF">MCHLO_14413</name>
</gene>
<sequence>AASAPHARYPGRQNVNKVSESRLLVSEPPTRTNAPSPRDHTAVAGNFSGGTAGKRALSHDALDIRLRTVLAKESLLSSNFFTRHLGRLDSPRSKLSSIPTNHRCVCQAEGRSSTPKPRILSPSGSDVAGRRPVTIDVARRNPEDVRFAGNEQRRFPLARNAPAPLVLQHLTQPVSDPRHRRNTRIVGSYLHSRNVMAGVTVPSSPGQCLSSVLSQRRESDRFASCECMSNFAQCATIVGSPPTSAARV</sequence>
<accession>A0ABQ0M3U7</accession>
<reference evidence="2" key="1">
    <citation type="submission" date="2014-09" db="EMBL/GenBank/DDBJ databases">
        <title>Genome sequence of the luminous mushroom Mycena chlorophos for searching fungal bioluminescence genes.</title>
        <authorList>
            <person name="Tanaka Y."/>
            <person name="Kasuga D."/>
            <person name="Oba Y."/>
            <person name="Hase S."/>
            <person name="Sato K."/>
            <person name="Oba Y."/>
            <person name="Sakakibara Y."/>
        </authorList>
    </citation>
    <scope>NUCLEOTIDE SEQUENCE</scope>
</reference>
<protein>
    <submittedName>
        <fullName evidence="2">Uncharacterized protein</fullName>
    </submittedName>
</protein>